<evidence type="ECO:0000259" key="6">
    <source>
        <dbReference type="PROSITE" id="PS51007"/>
    </source>
</evidence>
<proteinExistence type="predicted"/>
<evidence type="ECO:0000313" key="8">
    <source>
        <dbReference type="Proteomes" id="UP000004095"/>
    </source>
</evidence>
<feature type="compositionally biased region" description="Basic and acidic residues" evidence="5">
    <location>
        <begin position="182"/>
        <end position="216"/>
    </location>
</feature>
<dbReference type="Proteomes" id="UP000004095">
    <property type="component" value="Unassembled WGS sequence"/>
</dbReference>
<dbReference type="PROSITE" id="PS51007">
    <property type="entry name" value="CYTC"/>
    <property type="match status" value="1"/>
</dbReference>
<evidence type="ECO:0000256" key="3">
    <source>
        <dbReference type="ARBA" id="ARBA00023004"/>
    </source>
</evidence>
<dbReference type="GO" id="GO:0020037">
    <property type="term" value="F:heme binding"/>
    <property type="evidence" value="ECO:0007669"/>
    <property type="project" value="InterPro"/>
</dbReference>
<dbReference type="GO" id="GO:0046872">
    <property type="term" value="F:metal ion binding"/>
    <property type="evidence" value="ECO:0007669"/>
    <property type="project" value="UniProtKB-KW"/>
</dbReference>
<dbReference type="InterPro" id="IPR036909">
    <property type="entry name" value="Cyt_c-like_dom_sf"/>
</dbReference>
<name>A1ZL74_MICM2</name>
<keyword evidence="2 4" id="KW-0479">Metal-binding</keyword>
<accession>A1ZL74</accession>
<evidence type="ECO:0000256" key="1">
    <source>
        <dbReference type="ARBA" id="ARBA00022617"/>
    </source>
</evidence>
<feature type="region of interest" description="Disordered" evidence="5">
    <location>
        <begin position="177"/>
        <end position="216"/>
    </location>
</feature>
<reference evidence="7 8" key="1">
    <citation type="submission" date="2007-01" db="EMBL/GenBank/DDBJ databases">
        <authorList>
            <person name="Haygood M."/>
            <person name="Podell S."/>
            <person name="Anderson C."/>
            <person name="Hopkinson B."/>
            <person name="Roe K."/>
            <person name="Barbeau K."/>
            <person name="Gaasterland T."/>
            <person name="Ferriera S."/>
            <person name="Johnson J."/>
            <person name="Kravitz S."/>
            <person name="Beeson K."/>
            <person name="Sutton G."/>
            <person name="Rogers Y.-H."/>
            <person name="Friedman R."/>
            <person name="Frazier M."/>
            <person name="Venter J.C."/>
        </authorList>
    </citation>
    <scope>NUCLEOTIDE SEQUENCE [LARGE SCALE GENOMIC DNA]</scope>
    <source>
        <strain evidence="7 8">ATCC 23134</strain>
    </source>
</reference>
<dbReference type="Gene3D" id="1.10.760.10">
    <property type="entry name" value="Cytochrome c-like domain"/>
    <property type="match status" value="1"/>
</dbReference>
<dbReference type="EMBL" id="AAWS01000013">
    <property type="protein sequence ID" value="EAY29040.1"/>
    <property type="molecule type" value="Genomic_DNA"/>
</dbReference>
<feature type="domain" description="Cytochrome c" evidence="6">
    <location>
        <begin position="79"/>
        <end position="171"/>
    </location>
</feature>
<dbReference type="AlphaFoldDB" id="A1ZL74"/>
<gene>
    <name evidence="7" type="ORF">M23134_00195</name>
</gene>
<evidence type="ECO:0000256" key="2">
    <source>
        <dbReference type="ARBA" id="ARBA00022723"/>
    </source>
</evidence>
<dbReference type="PANTHER" id="PTHR40394:SF2">
    <property type="entry name" value="QUINOL:CYTOCHROME C OXIDOREDUCTASE MEMBRANE PROTEIN"/>
    <property type="match status" value="1"/>
</dbReference>
<dbReference type="Pfam" id="PF13442">
    <property type="entry name" value="Cytochrome_CBB3"/>
    <property type="match status" value="1"/>
</dbReference>
<sequence>MYVSIPYEPYTQVKKNPLNPTGMNLRKPPEGTVARKGHYNMTVENDKGERSALLVYNFPAGEEGLKMASKVSNPLALPKDSAAIDKYVLEECQPLYERYCQHCHGATGKGDGKVNDQYKGVANLTAGAQKTNTSGHIFHVITHGKGRMWPHKQIVTPEERWKIAYYVHKLQGRLHEAVANNRSDDKAPKAKTDEDTKTDSTAKKEAKKTEPENKGH</sequence>
<evidence type="ECO:0000256" key="4">
    <source>
        <dbReference type="PROSITE-ProRule" id="PRU00433"/>
    </source>
</evidence>
<dbReference type="InterPro" id="IPR009056">
    <property type="entry name" value="Cyt_c-like_dom"/>
</dbReference>
<organism evidence="7 8">
    <name type="scientific">Microscilla marina ATCC 23134</name>
    <dbReference type="NCBI Taxonomy" id="313606"/>
    <lineage>
        <taxon>Bacteria</taxon>
        <taxon>Pseudomonadati</taxon>
        <taxon>Bacteroidota</taxon>
        <taxon>Cytophagia</taxon>
        <taxon>Cytophagales</taxon>
        <taxon>Microscillaceae</taxon>
        <taxon>Microscilla</taxon>
    </lineage>
</organism>
<dbReference type="SUPFAM" id="SSF46626">
    <property type="entry name" value="Cytochrome c"/>
    <property type="match status" value="1"/>
</dbReference>
<dbReference type="PANTHER" id="PTHR40394">
    <property type="entry name" value="LIPOPROTEIN-RELATED"/>
    <property type="match status" value="1"/>
</dbReference>
<evidence type="ECO:0000256" key="5">
    <source>
        <dbReference type="SAM" id="MobiDB-lite"/>
    </source>
</evidence>
<keyword evidence="8" id="KW-1185">Reference proteome</keyword>
<dbReference type="GO" id="GO:0009055">
    <property type="term" value="F:electron transfer activity"/>
    <property type="evidence" value="ECO:0007669"/>
    <property type="project" value="InterPro"/>
</dbReference>
<comment type="caution">
    <text evidence="7">The sequence shown here is derived from an EMBL/GenBank/DDBJ whole genome shotgun (WGS) entry which is preliminary data.</text>
</comment>
<keyword evidence="1 4" id="KW-0349">Heme</keyword>
<keyword evidence="3 4" id="KW-0408">Iron</keyword>
<dbReference type="eggNOG" id="COG2010">
    <property type="taxonomic scope" value="Bacteria"/>
</dbReference>
<protein>
    <submittedName>
        <fullName evidence="7">CytoChrome c subfamily, putative</fullName>
    </submittedName>
</protein>
<evidence type="ECO:0000313" key="7">
    <source>
        <dbReference type="EMBL" id="EAY29040.1"/>
    </source>
</evidence>